<feature type="domain" description="Peptide methionine sulphoxide reductase MsrA" evidence="6">
    <location>
        <begin position="50"/>
        <end position="204"/>
    </location>
</feature>
<dbReference type="PANTHER" id="PTHR42799:SF2">
    <property type="entry name" value="MITOCHONDRIAL PEPTIDE METHIONINE SULFOXIDE REDUCTASE"/>
    <property type="match status" value="1"/>
</dbReference>
<feature type="active site" evidence="5">
    <location>
        <position position="57"/>
    </location>
</feature>
<evidence type="ECO:0000313" key="8">
    <source>
        <dbReference type="Proteomes" id="UP000223606"/>
    </source>
</evidence>
<name>A0A2C9CZM3_9HYPH</name>
<protein>
    <recommendedName>
        <fullName evidence="5">Peptide methionine sulfoxide reductase MsrA</fullName>
        <shortName evidence="5">Protein-methionine-S-oxide reductase</shortName>
        <ecNumber evidence="5">1.8.4.11</ecNumber>
    </recommendedName>
    <alternativeName>
        <fullName evidence="5">Peptide-methionine (S)-S-oxide reductase</fullName>
        <shortName evidence="5">Peptide Met(O) reductase</shortName>
    </alternativeName>
</protein>
<organism evidence="7 8">
    <name type="scientific">Hartmannibacter diazotrophicus</name>
    <dbReference type="NCBI Taxonomy" id="1482074"/>
    <lineage>
        <taxon>Bacteria</taxon>
        <taxon>Pseudomonadati</taxon>
        <taxon>Pseudomonadota</taxon>
        <taxon>Alphaproteobacteria</taxon>
        <taxon>Hyphomicrobiales</taxon>
        <taxon>Pleomorphomonadaceae</taxon>
        <taxon>Hartmannibacter</taxon>
    </lineage>
</organism>
<dbReference type="InterPro" id="IPR050162">
    <property type="entry name" value="MsrA_MetSO_reductase"/>
</dbReference>
<dbReference type="Gene3D" id="3.30.1060.10">
    <property type="entry name" value="Peptide methionine sulphoxide reductase MsrA"/>
    <property type="match status" value="1"/>
</dbReference>
<dbReference type="GO" id="GO:0008113">
    <property type="term" value="F:peptide-methionine (S)-S-oxide reductase activity"/>
    <property type="evidence" value="ECO:0007669"/>
    <property type="project" value="UniProtKB-UniRule"/>
</dbReference>
<evidence type="ECO:0000259" key="6">
    <source>
        <dbReference type="Pfam" id="PF01625"/>
    </source>
</evidence>
<dbReference type="InterPro" id="IPR036509">
    <property type="entry name" value="Met_Sox_Rdtase_MsrA_sf"/>
</dbReference>
<gene>
    <name evidence="7" type="primary">msrA_1</name>
    <name evidence="5" type="synonym">msrA</name>
    <name evidence="7" type="ORF">HDIA_0066</name>
</gene>
<dbReference type="KEGG" id="hdi:HDIA_0066"/>
<comment type="catalytic activity">
    <reaction evidence="4 5">
        <text>[thioredoxin]-disulfide + L-methionine + H2O = L-methionine (S)-S-oxide + [thioredoxin]-dithiol</text>
        <dbReference type="Rhea" id="RHEA:19993"/>
        <dbReference type="Rhea" id="RHEA-COMP:10698"/>
        <dbReference type="Rhea" id="RHEA-COMP:10700"/>
        <dbReference type="ChEBI" id="CHEBI:15377"/>
        <dbReference type="ChEBI" id="CHEBI:29950"/>
        <dbReference type="ChEBI" id="CHEBI:50058"/>
        <dbReference type="ChEBI" id="CHEBI:57844"/>
        <dbReference type="ChEBI" id="CHEBI:58772"/>
        <dbReference type="EC" id="1.8.4.11"/>
    </reaction>
</comment>
<evidence type="ECO:0000313" key="7">
    <source>
        <dbReference type="EMBL" id="SON53607.1"/>
    </source>
</evidence>
<keyword evidence="2 5" id="KW-0560">Oxidoreductase</keyword>
<dbReference type="Pfam" id="PF01625">
    <property type="entry name" value="PMSR"/>
    <property type="match status" value="1"/>
</dbReference>
<dbReference type="RefSeq" id="WP_197708076.1">
    <property type="nucleotide sequence ID" value="NZ_LT960614.1"/>
</dbReference>
<proteinExistence type="inferred from homology"/>
<accession>A0A2C9CZM3</accession>
<dbReference type="GO" id="GO:0005737">
    <property type="term" value="C:cytoplasm"/>
    <property type="evidence" value="ECO:0007669"/>
    <property type="project" value="TreeGrafter"/>
</dbReference>
<comment type="catalytic activity">
    <reaction evidence="3 5">
        <text>L-methionyl-[protein] + [thioredoxin]-disulfide + H2O = L-methionyl-(S)-S-oxide-[protein] + [thioredoxin]-dithiol</text>
        <dbReference type="Rhea" id="RHEA:14217"/>
        <dbReference type="Rhea" id="RHEA-COMP:10698"/>
        <dbReference type="Rhea" id="RHEA-COMP:10700"/>
        <dbReference type="Rhea" id="RHEA-COMP:12313"/>
        <dbReference type="Rhea" id="RHEA-COMP:12315"/>
        <dbReference type="ChEBI" id="CHEBI:15377"/>
        <dbReference type="ChEBI" id="CHEBI:16044"/>
        <dbReference type="ChEBI" id="CHEBI:29950"/>
        <dbReference type="ChEBI" id="CHEBI:44120"/>
        <dbReference type="ChEBI" id="CHEBI:50058"/>
        <dbReference type="EC" id="1.8.4.11"/>
    </reaction>
</comment>
<reference evidence="8" key="1">
    <citation type="submission" date="2017-09" db="EMBL/GenBank/DDBJ databases">
        <title>Genome sequence of Nannocystis excedens DSM 71.</title>
        <authorList>
            <person name="Blom J."/>
        </authorList>
    </citation>
    <scope>NUCLEOTIDE SEQUENCE [LARGE SCALE GENOMIC DNA]</scope>
    <source>
        <strain evidence="8">type strain: E19</strain>
    </source>
</reference>
<dbReference type="InterPro" id="IPR002569">
    <property type="entry name" value="Met_Sox_Rdtase_MsrA_dom"/>
</dbReference>
<dbReference type="SUPFAM" id="SSF55068">
    <property type="entry name" value="Peptide methionine sulfoxide reductase"/>
    <property type="match status" value="1"/>
</dbReference>
<evidence type="ECO:0000256" key="1">
    <source>
        <dbReference type="ARBA" id="ARBA00005591"/>
    </source>
</evidence>
<dbReference type="NCBIfam" id="TIGR00401">
    <property type="entry name" value="msrA"/>
    <property type="match status" value="1"/>
</dbReference>
<comment type="similarity">
    <text evidence="1 5">Belongs to the MsrA Met sulfoxide reductase family.</text>
</comment>
<sequence>MFLADMLNRKLKLPTPEEAIPGRAQPIPTAATHFVNGNPLKGPYPDGIETIVLGLGCFWGAERKFWQLPGVWGTAVGYAAGLTENPTYQEVCTGLTGHNEVVLVAFDPKVVSLDKVLKTFWESHDPTQGMRQGNDTGTQYRSGIYVSSPEQRAVAEASRAMYQEALSRAGRGQKITTEILDAGPFYFAEGYHQQYLAKNPEGYCGLGGTGVSCPLPTGVAAAG</sequence>
<dbReference type="PANTHER" id="PTHR42799">
    <property type="entry name" value="MITOCHONDRIAL PEPTIDE METHIONINE SULFOXIDE REDUCTASE"/>
    <property type="match status" value="1"/>
</dbReference>
<evidence type="ECO:0000256" key="4">
    <source>
        <dbReference type="ARBA" id="ARBA00048782"/>
    </source>
</evidence>
<dbReference type="EMBL" id="LT960614">
    <property type="protein sequence ID" value="SON53607.1"/>
    <property type="molecule type" value="Genomic_DNA"/>
</dbReference>
<dbReference type="EC" id="1.8.4.11" evidence="5"/>
<dbReference type="HAMAP" id="MF_01401">
    <property type="entry name" value="MsrA"/>
    <property type="match status" value="1"/>
</dbReference>
<dbReference type="FunFam" id="3.30.1060.10:FF:000001">
    <property type="entry name" value="Peptide methionine sulfoxide reductase MsrA"/>
    <property type="match status" value="1"/>
</dbReference>
<keyword evidence="8" id="KW-1185">Reference proteome</keyword>
<dbReference type="GO" id="GO:0033744">
    <property type="term" value="F:L-methionine:thioredoxin-disulfide S-oxidoreductase activity"/>
    <property type="evidence" value="ECO:0007669"/>
    <property type="project" value="RHEA"/>
</dbReference>
<evidence type="ECO:0000256" key="2">
    <source>
        <dbReference type="ARBA" id="ARBA00023002"/>
    </source>
</evidence>
<evidence type="ECO:0000256" key="5">
    <source>
        <dbReference type="HAMAP-Rule" id="MF_01401"/>
    </source>
</evidence>
<dbReference type="AlphaFoldDB" id="A0A2C9CZM3"/>
<evidence type="ECO:0000256" key="3">
    <source>
        <dbReference type="ARBA" id="ARBA00047806"/>
    </source>
</evidence>
<comment type="function">
    <text evidence="5">Has an important function as a repair enzyme for proteins that have been inactivated by oxidation. Catalyzes the reversible oxidation-reduction of methionine sulfoxide in proteins to methionine.</text>
</comment>
<dbReference type="Proteomes" id="UP000223606">
    <property type="component" value="Chromosome 1"/>
</dbReference>
<dbReference type="GO" id="GO:0034599">
    <property type="term" value="P:cellular response to oxidative stress"/>
    <property type="evidence" value="ECO:0007669"/>
    <property type="project" value="TreeGrafter"/>
</dbReference>